<evidence type="ECO:0000259" key="7">
    <source>
        <dbReference type="PROSITE" id="PS50189"/>
    </source>
</evidence>
<dbReference type="Pfam" id="PF00965">
    <property type="entry name" value="TIMP"/>
    <property type="match status" value="2"/>
</dbReference>
<dbReference type="PANTHER" id="PTHR11844:SF33">
    <property type="entry name" value="TISSUE INHIBITOR OF METALLOPROTEINASE"/>
    <property type="match status" value="1"/>
</dbReference>
<comment type="subcellular location">
    <subcellularLocation>
        <location evidence="1">Secreted</location>
    </subcellularLocation>
</comment>
<dbReference type="InterPro" id="IPR001820">
    <property type="entry name" value="TIMP"/>
</dbReference>
<feature type="domain" description="NTR" evidence="7">
    <location>
        <begin position="21"/>
        <end position="141"/>
    </location>
</feature>
<feature type="disulfide bond" evidence="5">
    <location>
        <begin position="23"/>
        <end position="116"/>
    </location>
</feature>
<evidence type="ECO:0000313" key="9">
    <source>
        <dbReference type="Proteomes" id="UP000786811"/>
    </source>
</evidence>
<feature type="signal peptide" evidence="6">
    <location>
        <begin position="1"/>
        <end position="20"/>
    </location>
</feature>
<evidence type="ECO:0000256" key="3">
    <source>
        <dbReference type="ARBA" id="ARBA00023157"/>
    </source>
</evidence>
<dbReference type="GO" id="GO:0005615">
    <property type="term" value="C:extracellular space"/>
    <property type="evidence" value="ECO:0007669"/>
    <property type="project" value="TreeGrafter"/>
</dbReference>
<dbReference type="GO" id="GO:0046872">
    <property type="term" value="F:metal ion binding"/>
    <property type="evidence" value="ECO:0007669"/>
    <property type="project" value="UniProtKB-KW"/>
</dbReference>
<sequence>MIHVLFLLTLSLVAIYEANACSCVYQSHQQKFCESDFVIKMKVEDIKENNKESQYLMYQVNILETYKASAAAKSALKNRVLVTYSDSGICGIPFWRDDVAVVSGFVINEQPHISICDMHIYNAEKIAAEEMNLRENYIKSCVSMMRFLFFLTLSLVAIYEANACSCAAFPLQHLFCESDFVIKMKIDDLPENKESSYLMYKVDILETYKESDAAKSALKNRLVATNLESGICGLIYKQGDVVVVGGGIMNGVPHISLCELHIENAEKIAAEETNLRENFIKTCVSVVN</sequence>
<evidence type="ECO:0000256" key="1">
    <source>
        <dbReference type="ARBA" id="ARBA00004613"/>
    </source>
</evidence>
<evidence type="ECO:0000256" key="6">
    <source>
        <dbReference type="SAM" id="SignalP"/>
    </source>
</evidence>
<dbReference type="Proteomes" id="UP000786811">
    <property type="component" value="Unassembled WGS sequence"/>
</dbReference>
<dbReference type="GO" id="GO:0031012">
    <property type="term" value="C:extracellular matrix"/>
    <property type="evidence" value="ECO:0007669"/>
    <property type="project" value="TreeGrafter"/>
</dbReference>
<organism evidence="8 9">
    <name type="scientific">Cotesia congregata</name>
    <name type="common">Parasitoid wasp</name>
    <name type="synonym">Apanteles congregatus</name>
    <dbReference type="NCBI Taxonomy" id="51543"/>
    <lineage>
        <taxon>Eukaryota</taxon>
        <taxon>Metazoa</taxon>
        <taxon>Ecdysozoa</taxon>
        <taxon>Arthropoda</taxon>
        <taxon>Hexapoda</taxon>
        <taxon>Insecta</taxon>
        <taxon>Pterygota</taxon>
        <taxon>Neoptera</taxon>
        <taxon>Endopterygota</taxon>
        <taxon>Hymenoptera</taxon>
        <taxon>Apocrita</taxon>
        <taxon>Ichneumonoidea</taxon>
        <taxon>Braconidae</taxon>
        <taxon>Microgastrinae</taxon>
        <taxon>Cotesia</taxon>
    </lineage>
</organism>
<keyword evidence="9" id="KW-1185">Reference proteome</keyword>
<dbReference type="AlphaFoldDB" id="A0A8J2EMN7"/>
<feature type="chain" id="PRO_5035155975" evidence="6">
    <location>
        <begin position="21"/>
        <end position="288"/>
    </location>
</feature>
<keyword evidence="4" id="KW-0862">Zinc</keyword>
<evidence type="ECO:0000256" key="4">
    <source>
        <dbReference type="PIRSR" id="PIRSR601820-1"/>
    </source>
</evidence>
<dbReference type="GO" id="GO:0002020">
    <property type="term" value="F:protease binding"/>
    <property type="evidence" value="ECO:0007669"/>
    <property type="project" value="TreeGrafter"/>
</dbReference>
<dbReference type="InterPro" id="IPR008993">
    <property type="entry name" value="TIMP-like_OB-fold"/>
</dbReference>
<keyword evidence="2" id="KW-0964">Secreted</keyword>
<dbReference type="PROSITE" id="PS50189">
    <property type="entry name" value="NTR"/>
    <property type="match status" value="2"/>
</dbReference>
<reference evidence="8" key="1">
    <citation type="submission" date="2021-04" db="EMBL/GenBank/DDBJ databases">
        <authorList>
            <person name="Chebbi M.A.C M."/>
        </authorList>
    </citation>
    <scope>NUCLEOTIDE SEQUENCE</scope>
</reference>
<proteinExistence type="predicted"/>
<dbReference type="OrthoDB" id="6041373at2759"/>
<dbReference type="GO" id="GO:0008191">
    <property type="term" value="F:metalloendopeptidase inhibitor activity"/>
    <property type="evidence" value="ECO:0007669"/>
    <property type="project" value="InterPro"/>
</dbReference>
<keyword evidence="3 5" id="KW-1015">Disulfide bond</keyword>
<dbReference type="SUPFAM" id="SSF50242">
    <property type="entry name" value="TIMP-like"/>
    <property type="match status" value="2"/>
</dbReference>
<gene>
    <name evidence="8" type="ORF">HICCMSTLAB_LOCUS924</name>
</gene>
<dbReference type="Gene3D" id="2.40.50.120">
    <property type="match status" value="2"/>
</dbReference>
<dbReference type="InterPro" id="IPR001134">
    <property type="entry name" value="Netrin_domain"/>
</dbReference>
<comment type="caution">
    <text evidence="8">The sequence shown here is derived from an EMBL/GenBank/DDBJ whole genome shotgun (WGS) entry which is preliminary data.</text>
</comment>
<accession>A0A8J2EMN7</accession>
<protein>
    <submittedName>
        <fullName evidence="8">Similar to Timp: Tissue inhibitor of metalloproteinase (Drosophila melanogaster)</fullName>
    </submittedName>
</protein>
<evidence type="ECO:0000256" key="5">
    <source>
        <dbReference type="PIRSR" id="PIRSR601820-3"/>
    </source>
</evidence>
<evidence type="ECO:0000313" key="8">
    <source>
        <dbReference type="EMBL" id="CAG5074152.1"/>
    </source>
</evidence>
<dbReference type="PANTHER" id="PTHR11844">
    <property type="entry name" value="METALLOPROTEASE INHIBITOR"/>
    <property type="match status" value="1"/>
</dbReference>
<keyword evidence="6" id="KW-0732">Signal</keyword>
<feature type="domain" description="NTR" evidence="7">
    <location>
        <begin position="164"/>
        <end position="283"/>
    </location>
</feature>
<evidence type="ECO:0000256" key="2">
    <source>
        <dbReference type="ARBA" id="ARBA00022525"/>
    </source>
</evidence>
<name>A0A8J2EMN7_COTCN</name>
<feature type="binding site" evidence="4">
    <location>
        <position position="21"/>
    </location>
    <ligand>
        <name>Zn(2+)</name>
        <dbReference type="ChEBI" id="CHEBI:29105"/>
        <note>ligand shared with metalloproteinase partner</note>
    </ligand>
</feature>
<dbReference type="GO" id="GO:0051045">
    <property type="term" value="P:negative regulation of membrane protein ectodomain proteolysis"/>
    <property type="evidence" value="ECO:0007669"/>
    <property type="project" value="TreeGrafter"/>
</dbReference>
<feature type="disulfide bond" evidence="5">
    <location>
        <begin position="33"/>
        <end position="141"/>
    </location>
</feature>
<dbReference type="EMBL" id="CAJNRD030001114">
    <property type="protein sequence ID" value="CAG5074152.1"/>
    <property type="molecule type" value="Genomic_DNA"/>
</dbReference>
<feature type="disulfide bond" evidence="5">
    <location>
        <begin position="21"/>
        <end position="90"/>
    </location>
</feature>
<keyword evidence="4" id="KW-0479">Metal-binding</keyword>